<accession>A0A1Y5HSZ7</accession>
<dbReference type="InterPro" id="IPR008947">
    <property type="entry name" value="PLipase_C/P1_nuclease_dom_sf"/>
</dbReference>
<protein>
    <submittedName>
        <fullName evidence="2">Phospholipase</fullName>
    </submittedName>
</protein>
<dbReference type="GO" id="GO:0016788">
    <property type="term" value="F:hydrolase activity, acting on ester bonds"/>
    <property type="evidence" value="ECO:0007669"/>
    <property type="project" value="InterPro"/>
</dbReference>
<sequence>MINKTLTMAMGASLMLGSLESQAFTQPTHKRIVQDAVAYMQAHPESTNFAKLSATANAAGYTIEQFAEALGQGARDVDDFQDTFLCGAVTGDCVDAPVFGVGSFVATYTAWWHFQNHSRGGDVHGNDLAGYNYSQIPVKGTEDSLLGTWLVGDHLDDGKGGMTGWCFWRWCSEDSEYNSYGITAKNYSIDSHNSKSHYDDFENAAFQPIDNLGQYWYNEFVKTPTVQTLGFALHTTDLLQPHHTWTTSANNHGGWESWVEDNYEAKDMNNDVAVTEAMNSFTPIATGQNDIRPLLTEGGAISYSQGGIVLSSTSDADRSEVAATVIPHAIAMVVHVLNHAANRF</sequence>
<organism evidence="2 3">
    <name type="scientific">Oleispira antarctica</name>
    <dbReference type="NCBI Taxonomy" id="188908"/>
    <lineage>
        <taxon>Bacteria</taxon>
        <taxon>Pseudomonadati</taxon>
        <taxon>Pseudomonadota</taxon>
        <taxon>Gammaproteobacteria</taxon>
        <taxon>Oceanospirillales</taxon>
        <taxon>Oceanospirillaceae</taxon>
        <taxon>Oleispira</taxon>
    </lineage>
</organism>
<gene>
    <name evidence="2" type="ORF">A9R00_10125</name>
</gene>
<feature type="signal peptide" evidence="1">
    <location>
        <begin position="1"/>
        <end position="23"/>
    </location>
</feature>
<dbReference type="EMBL" id="MABE01000589">
    <property type="protein sequence ID" value="OUS38984.1"/>
    <property type="molecule type" value="Genomic_DNA"/>
</dbReference>
<evidence type="ECO:0000256" key="1">
    <source>
        <dbReference type="SAM" id="SignalP"/>
    </source>
</evidence>
<dbReference type="AlphaFoldDB" id="A0A1Y5HSZ7"/>
<evidence type="ECO:0000313" key="3">
    <source>
        <dbReference type="Proteomes" id="UP000227088"/>
    </source>
</evidence>
<keyword evidence="1" id="KW-0732">Signal</keyword>
<feature type="chain" id="PRO_5012350807" evidence="1">
    <location>
        <begin position="24"/>
        <end position="344"/>
    </location>
</feature>
<proteinExistence type="predicted"/>
<comment type="caution">
    <text evidence="2">The sequence shown here is derived from an EMBL/GenBank/DDBJ whole genome shotgun (WGS) entry which is preliminary data.</text>
</comment>
<name>A0A1Y5HSZ7_OLEAN</name>
<dbReference type="Proteomes" id="UP000227088">
    <property type="component" value="Unassembled WGS sequence"/>
</dbReference>
<dbReference type="SUPFAM" id="SSF48537">
    <property type="entry name" value="Phospholipase C/P1 nuclease"/>
    <property type="match status" value="1"/>
</dbReference>
<evidence type="ECO:0000313" key="2">
    <source>
        <dbReference type="EMBL" id="OUS38984.1"/>
    </source>
</evidence>
<reference evidence="3" key="1">
    <citation type="journal article" date="2017" name="Proc. Natl. Acad. Sci. U.S.A.">
        <title>Simulation of Deepwater Horizon oil plume reveals substrate specialization within a complex community of hydrocarbon degraders.</title>
        <authorList>
            <person name="Hu P."/>
            <person name="Dubinsky E.A."/>
            <person name="Probst A.J."/>
            <person name="Wang J."/>
            <person name="Sieber C.M.K."/>
            <person name="Tom L.M."/>
            <person name="Gardinali P."/>
            <person name="Banfield J.F."/>
            <person name="Atlas R.M."/>
            <person name="Andersen G.L."/>
        </authorList>
    </citation>
    <scope>NUCLEOTIDE SEQUENCE [LARGE SCALE GENOMIC DNA]</scope>
</reference>